<reference evidence="1 2" key="1">
    <citation type="submission" date="2015-04" db="EMBL/GenBank/DDBJ databases">
        <authorList>
            <person name="Syromyatnikov M.Y."/>
            <person name="Popov V.N."/>
        </authorList>
    </citation>
    <scope>NUCLEOTIDE SEQUENCE [LARGE SCALE GENOMIC DNA]</scope>
</reference>
<evidence type="ECO:0000313" key="1">
    <source>
        <dbReference type="EMBL" id="CRK96498.1"/>
    </source>
</evidence>
<proteinExistence type="predicted"/>
<gene>
    <name evidence="1" type="ORF">CLUMA_CG010177</name>
</gene>
<keyword evidence="2" id="KW-1185">Reference proteome</keyword>
<accession>A0A1J1I9T8</accession>
<dbReference type="EMBL" id="CVRI01000044">
    <property type="protein sequence ID" value="CRK96498.1"/>
    <property type="molecule type" value="Genomic_DNA"/>
</dbReference>
<evidence type="ECO:0000313" key="2">
    <source>
        <dbReference type="Proteomes" id="UP000183832"/>
    </source>
</evidence>
<dbReference type="Proteomes" id="UP000183832">
    <property type="component" value="Unassembled WGS sequence"/>
</dbReference>
<name>A0A1J1I9T8_9DIPT</name>
<protein>
    <submittedName>
        <fullName evidence="1">CLUMA_CG010177, isoform A</fullName>
    </submittedName>
</protein>
<dbReference type="AlphaFoldDB" id="A0A1J1I9T8"/>
<organism evidence="1 2">
    <name type="scientific">Clunio marinus</name>
    <dbReference type="NCBI Taxonomy" id="568069"/>
    <lineage>
        <taxon>Eukaryota</taxon>
        <taxon>Metazoa</taxon>
        <taxon>Ecdysozoa</taxon>
        <taxon>Arthropoda</taxon>
        <taxon>Hexapoda</taxon>
        <taxon>Insecta</taxon>
        <taxon>Pterygota</taxon>
        <taxon>Neoptera</taxon>
        <taxon>Endopterygota</taxon>
        <taxon>Diptera</taxon>
        <taxon>Nematocera</taxon>
        <taxon>Chironomoidea</taxon>
        <taxon>Chironomidae</taxon>
        <taxon>Clunio</taxon>
    </lineage>
</organism>
<sequence>MTDRRNKYSASTFMQINEASRVHATVLVHVMLLICCSVHYKLSFSFSLHTKPEAHNNNALGYKQRFQNKAQVVVRSCW</sequence>